<feature type="transmembrane region" description="Helical" evidence="2">
    <location>
        <begin position="586"/>
        <end position="605"/>
    </location>
</feature>
<evidence type="ECO:0000313" key="3">
    <source>
        <dbReference type="EMBL" id="KAK1738244.1"/>
    </source>
</evidence>
<reference evidence="3" key="1">
    <citation type="submission" date="2023-06" db="EMBL/GenBank/DDBJ databases">
        <title>Survivors Of The Sea: Transcriptome response of Skeletonema marinoi to long-term dormancy.</title>
        <authorList>
            <person name="Pinder M.I.M."/>
            <person name="Kourtchenko O."/>
            <person name="Robertson E.K."/>
            <person name="Larsson T."/>
            <person name="Maumus F."/>
            <person name="Osuna-Cruz C.M."/>
            <person name="Vancaester E."/>
            <person name="Stenow R."/>
            <person name="Vandepoele K."/>
            <person name="Ploug H."/>
            <person name="Bruchert V."/>
            <person name="Godhe A."/>
            <person name="Topel M."/>
        </authorList>
    </citation>
    <scope>NUCLEOTIDE SEQUENCE</scope>
    <source>
        <strain evidence="3">R05AC</strain>
    </source>
</reference>
<dbReference type="EMBL" id="JATAAI010000021">
    <property type="protein sequence ID" value="KAK1738244.1"/>
    <property type="molecule type" value="Genomic_DNA"/>
</dbReference>
<comment type="caution">
    <text evidence="3">The sequence shown here is derived from an EMBL/GenBank/DDBJ whole genome shotgun (WGS) entry which is preliminary data.</text>
</comment>
<sequence length="608" mass="67186">MMTEAQLPATVSDDADSHQSNNILAAASKKSRNSGSIDGEAQHPNNDDDERAHYPTMASAEAVAGDDTGDSSAVPISASAQNDNMKSQHQKSFPQTTEIQFSESGNVNKNDVNERLPKHTNAISDDSLSRRNKVDDTSQAMSAPMSVLGANSDRSDFFRGGNHSSATASAHYKKSNDEGTPTNNTALGKVKSWFAGGDKEDTSDNTALDYREFTTPAGNDKRPKENTTSSEYIDGDVELASNTSDSNNNRRKLQYNDEEEYVMEKCSFAYGSDSPEKFKSPHAIPSIDHQYSNEGKHDDEHDNNGDIIDDEENQEYFGRNYQNRRINPKAMAHAITSRAKRTWTERRYRRRLRQSQFIPPSTAAETDDINGHSSTSPTSVAPSSFHYELTSEHRYAFLAAHAALNGKLANEQYRNRHANLREDGFDNDLQFDIEQANNGEEEVRADLTKSSLAIRGGLIRLPIDNVRLVCDDHLQPGILSIETRDMGGGGGGGTKGYEMFGNANRYGNIHGNMMQGIGDGSIDQRQQSERIAEVWERHELAYVLTVDEHLYQRVAQEMGDANQVPCGIYFCCHETGGGANHVGIEVAVLILLVIFFLLVAGMIAWPTW</sequence>
<dbReference type="AlphaFoldDB" id="A0AAD8Y301"/>
<evidence type="ECO:0000313" key="4">
    <source>
        <dbReference type="Proteomes" id="UP001224775"/>
    </source>
</evidence>
<keyword evidence="2" id="KW-0812">Transmembrane</keyword>
<accession>A0AAD8Y301</accession>
<organism evidence="3 4">
    <name type="scientific">Skeletonema marinoi</name>
    <dbReference type="NCBI Taxonomy" id="267567"/>
    <lineage>
        <taxon>Eukaryota</taxon>
        <taxon>Sar</taxon>
        <taxon>Stramenopiles</taxon>
        <taxon>Ochrophyta</taxon>
        <taxon>Bacillariophyta</taxon>
        <taxon>Coscinodiscophyceae</taxon>
        <taxon>Thalassiosirophycidae</taxon>
        <taxon>Thalassiosirales</taxon>
        <taxon>Skeletonemataceae</taxon>
        <taxon>Skeletonema</taxon>
        <taxon>Skeletonema marinoi-dohrnii complex</taxon>
    </lineage>
</organism>
<feature type="compositionally biased region" description="Polar residues" evidence="1">
    <location>
        <begin position="78"/>
        <end position="110"/>
    </location>
</feature>
<feature type="compositionally biased region" description="Low complexity" evidence="1">
    <location>
        <begin position="373"/>
        <end position="382"/>
    </location>
</feature>
<evidence type="ECO:0000256" key="2">
    <source>
        <dbReference type="SAM" id="Phobius"/>
    </source>
</evidence>
<keyword evidence="4" id="KW-1185">Reference proteome</keyword>
<feature type="region of interest" description="Disordered" evidence="1">
    <location>
        <begin position="1"/>
        <end position="256"/>
    </location>
</feature>
<evidence type="ECO:0000256" key="1">
    <source>
        <dbReference type="SAM" id="MobiDB-lite"/>
    </source>
</evidence>
<name>A0AAD8Y301_9STRA</name>
<proteinExistence type="predicted"/>
<keyword evidence="2" id="KW-0472">Membrane</keyword>
<dbReference type="Proteomes" id="UP001224775">
    <property type="component" value="Unassembled WGS sequence"/>
</dbReference>
<feature type="compositionally biased region" description="Basic and acidic residues" evidence="1">
    <location>
        <begin position="127"/>
        <end position="136"/>
    </location>
</feature>
<protein>
    <submittedName>
        <fullName evidence="3">Uncharacterized protein</fullName>
    </submittedName>
</protein>
<feature type="region of interest" description="Disordered" evidence="1">
    <location>
        <begin position="351"/>
        <end position="382"/>
    </location>
</feature>
<gene>
    <name evidence="3" type="ORF">QTG54_010913</name>
</gene>
<keyword evidence="2" id="KW-1133">Transmembrane helix</keyword>